<dbReference type="Proteomes" id="UP001364764">
    <property type="component" value="Chromosome"/>
</dbReference>
<dbReference type="RefSeq" id="WP_100526525.1">
    <property type="nucleotide sequence ID" value="NZ_CP145892.1"/>
</dbReference>
<protein>
    <submittedName>
        <fullName evidence="2">Uncharacterized protein</fullName>
    </submittedName>
</protein>
<gene>
    <name evidence="2" type="ORF">V6668_05050</name>
</gene>
<proteinExistence type="predicted"/>
<reference evidence="2 3" key="1">
    <citation type="submission" date="2024-02" db="EMBL/GenBank/DDBJ databases">
        <title>Complete sequences of two Paenibacillus sp. strains and one Lysinibacillus strain isolated from the environment on STAA medium highlight biotechnological potential.</title>
        <authorList>
            <person name="Attere S.A."/>
            <person name="Piche L.C."/>
            <person name="Intertaglia L."/>
            <person name="Lami R."/>
            <person name="Charette S.J."/>
            <person name="Vincent A.T."/>
        </authorList>
    </citation>
    <scope>NUCLEOTIDE SEQUENCE [LARGE SCALE GENOMIC DNA]</scope>
    <source>
        <strain evidence="2 3">Y5S-7</strain>
    </source>
</reference>
<name>A0ABD8AVE9_PAEAM</name>
<dbReference type="GeneID" id="93474809"/>
<organism evidence="2 3">
    <name type="scientific">Paenibacillus amylolyticus</name>
    <dbReference type="NCBI Taxonomy" id="1451"/>
    <lineage>
        <taxon>Bacteria</taxon>
        <taxon>Bacillati</taxon>
        <taxon>Bacillota</taxon>
        <taxon>Bacilli</taxon>
        <taxon>Bacillales</taxon>
        <taxon>Paenibacillaceae</taxon>
        <taxon>Paenibacillus</taxon>
    </lineage>
</organism>
<feature type="chain" id="PRO_5044887093" evidence="1">
    <location>
        <begin position="23"/>
        <end position="149"/>
    </location>
</feature>
<dbReference type="EMBL" id="CP145892">
    <property type="protein sequence ID" value="WWP21560.1"/>
    <property type="molecule type" value="Genomic_DNA"/>
</dbReference>
<feature type="signal peptide" evidence="1">
    <location>
        <begin position="1"/>
        <end position="22"/>
    </location>
</feature>
<keyword evidence="1" id="KW-0732">Signal</keyword>
<evidence type="ECO:0000313" key="3">
    <source>
        <dbReference type="Proteomes" id="UP001364764"/>
    </source>
</evidence>
<dbReference type="AlphaFoldDB" id="A0ABD8AVE9"/>
<sequence length="149" mass="16383">MTLKTMLGVALALSVLISTHSADTATLASTNERQSKGLAHEMERSFPTSTSVLLIAPTQHEGRSSYNGSFTMVASNGTHANISIENNSNHTVYVKMYVDEVSEPMETSINKNSDKTINLLALQDTDIKLYIYSRIGHHLDLSVEAEQFH</sequence>
<evidence type="ECO:0000256" key="1">
    <source>
        <dbReference type="SAM" id="SignalP"/>
    </source>
</evidence>
<evidence type="ECO:0000313" key="2">
    <source>
        <dbReference type="EMBL" id="WWP21560.1"/>
    </source>
</evidence>
<accession>A0ABD8AVE9</accession>